<organism evidence="2 3">
    <name type="scientific">Ruegeria profundi</name>
    <dbReference type="NCBI Taxonomy" id="1685378"/>
    <lineage>
        <taxon>Bacteria</taxon>
        <taxon>Pseudomonadati</taxon>
        <taxon>Pseudomonadota</taxon>
        <taxon>Alphaproteobacteria</taxon>
        <taxon>Rhodobacterales</taxon>
        <taxon>Roseobacteraceae</taxon>
        <taxon>Ruegeria</taxon>
    </lineage>
</organism>
<feature type="transmembrane region" description="Helical" evidence="1">
    <location>
        <begin position="26"/>
        <end position="51"/>
    </location>
</feature>
<comment type="caution">
    <text evidence="2">The sequence shown here is derived from an EMBL/GenBank/DDBJ whole genome shotgun (WGS) entry which is preliminary data.</text>
</comment>
<dbReference type="STRING" id="1685378.AVO44_01860"/>
<accession>A0A0X3U1T9</accession>
<evidence type="ECO:0000256" key="1">
    <source>
        <dbReference type="SAM" id="Phobius"/>
    </source>
</evidence>
<dbReference type="EMBL" id="LQBP01000001">
    <property type="protein sequence ID" value="KUJ82043.1"/>
    <property type="molecule type" value="Genomic_DNA"/>
</dbReference>
<dbReference type="OrthoDB" id="7340103at2"/>
<dbReference type="Proteomes" id="UP000053690">
    <property type="component" value="Unassembled WGS sequence"/>
</dbReference>
<evidence type="ECO:0000313" key="2">
    <source>
        <dbReference type="EMBL" id="KUJ82043.1"/>
    </source>
</evidence>
<reference evidence="3" key="1">
    <citation type="submission" date="2015-12" db="EMBL/GenBank/DDBJ databases">
        <authorList>
            <person name="Zhang G."/>
            <person name="Stingl U."/>
        </authorList>
    </citation>
    <scope>NUCLEOTIDE SEQUENCE [LARGE SCALE GENOMIC DNA]</scope>
    <source>
        <strain evidence="3">ZGT108</strain>
    </source>
</reference>
<keyword evidence="1" id="KW-0812">Transmembrane</keyword>
<evidence type="ECO:0000313" key="3">
    <source>
        <dbReference type="Proteomes" id="UP000053690"/>
    </source>
</evidence>
<sequence>MQLLLITAPLAPYADTTRDIRPVVSGVINIVLGLALLSAIYILPMIFITIWPATKLSPARSVWRSADRKRRRVRDFAGLKGKPGVYRQGL</sequence>
<dbReference type="AlphaFoldDB" id="A0A0X3U1T9"/>
<proteinExistence type="predicted"/>
<protein>
    <submittedName>
        <fullName evidence="2">Uncharacterized protein</fullName>
    </submittedName>
</protein>
<keyword evidence="1" id="KW-0472">Membrane</keyword>
<name>A0A0X3U1T9_9RHOB</name>
<keyword evidence="3" id="KW-1185">Reference proteome</keyword>
<gene>
    <name evidence="2" type="ORF">AVO44_01860</name>
</gene>
<dbReference type="RefSeq" id="WP_068331742.1">
    <property type="nucleotide sequence ID" value="NZ_LQBP01000001.1"/>
</dbReference>
<keyword evidence="1" id="KW-1133">Transmembrane helix</keyword>